<proteinExistence type="inferred from homology"/>
<keyword evidence="13 14" id="KW-0676">Redox-active center</keyword>
<dbReference type="InterPro" id="IPR050183">
    <property type="entry name" value="DsbB"/>
</dbReference>
<feature type="disulfide bond" description="Redox-active" evidence="14">
    <location>
        <begin position="41"/>
        <end position="44"/>
    </location>
</feature>
<evidence type="ECO:0000256" key="3">
    <source>
        <dbReference type="ARBA" id="ARBA00022448"/>
    </source>
</evidence>
<keyword evidence="12 14" id="KW-0143">Chaperone</keyword>
<dbReference type="Gene3D" id="1.20.1550.10">
    <property type="entry name" value="DsbB-like"/>
    <property type="match status" value="1"/>
</dbReference>
<evidence type="ECO:0000256" key="1">
    <source>
        <dbReference type="ARBA" id="ARBA00004429"/>
    </source>
</evidence>
<keyword evidence="5" id="KW-0997">Cell inner membrane</keyword>
<feature type="topological domain" description="Cytoplasmic" evidence="14">
    <location>
        <begin position="1"/>
        <end position="14"/>
    </location>
</feature>
<keyword evidence="7 14" id="KW-0249">Electron transport</keyword>
<reference evidence="17" key="1">
    <citation type="submission" date="2023-07" db="EMBL/GenBank/DDBJ databases">
        <title>Draft genome sequence of Agarivorans aestuarii strain ZMCS4, a CAZymes producing bacteria isolated from the marine brown algae Clodostephus spongiosus.</title>
        <authorList>
            <person name="Lorente B."/>
            <person name="Cabral C."/>
            <person name="Frias J."/>
            <person name="Faria J."/>
            <person name="Toubarro D."/>
        </authorList>
    </citation>
    <scope>NUCLEOTIDE SEQUENCE [LARGE SCALE GENOMIC DNA]</scope>
    <source>
        <strain evidence="17">ZMCS4</strain>
    </source>
</reference>
<dbReference type="Proteomes" id="UP001310248">
    <property type="component" value="Unassembled WGS sequence"/>
</dbReference>
<evidence type="ECO:0000256" key="11">
    <source>
        <dbReference type="ARBA" id="ARBA00023157"/>
    </source>
</evidence>
<comment type="caution">
    <text evidence="16">The sequence shown here is derived from an EMBL/GenBank/DDBJ whole genome shotgun (WGS) entry which is preliminary data.</text>
</comment>
<feature type="topological domain" description="Periplasmic" evidence="14">
    <location>
        <begin position="32"/>
        <end position="49"/>
    </location>
</feature>
<dbReference type="InterPro" id="IPR022920">
    <property type="entry name" value="Disulphide_bond_form_DsbB"/>
</dbReference>
<feature type="disulfide bond" description="Redox-active" evidence="14">
    <location>
        <begin position="105"/>
        <end position="131"/>
    </location>
</feature>
<evidence type="ECO:0000256" key="5">
    <source>
        <dbReference type="ARBA" id="ARBA00022519"/>
    </source>
</evidence>
<keyword evidence="10 14" id="KW-0472">Membrane</keyword>
<dbReference type="Pfam" id="PF02600">
    <property type="entry name" value="DsbB"/>
    <property type="match status" value="1"/>
</dbReference>
<dbReference type="InterPro" id="IPR023380">
    <property type="entry name" value="DsbB-like_sf"/>
</dbReference>
<accession>A0ABU7FZD3</accession>
<dbReference type="EMBL" id="JAYDYW010000002">
    <property type="protein sequence ID" value="MEE1672523.1"/>
    <property type="molecule type" value="Genomic_DNA"/>
</dbReference>
<evidence type="ECO:0000256" key="13">
    <source>
        <dbReference type="ARBA" id="ARBA00023284"/>
    </source>
</evidence>
<comment type="caution">
    <text evidence="14">Lacks conserved residue(s) required for the propagation of feature annotation.</text>
</comment>
<dbReference type="GO" id="GO:0016491">
    <property type="term" value="F:oxidoreductase activity"/>
    <property type="evidence" value="ECO:0007669"/>
    <property type="project" value="UniProtKB-KW"/>
</dbReference>
<feature type="topological domain" description="Periplasmic" evidence="14">
    <location>
        <begin position="91"/>
        <end position="145"/>
    </location>
</feature>
<comment type="function">
    <text evidence="14">Required for disulfide bond formation in some periplasmic proteins. Acts by oxidizing the DsbA protein.</text>
</comment>
<evidence type="ECO:0000256" key="14">
    <source>
        <dbReference type="HAMAP-Rule" id="MF_00286"/>
    </source>
</evidence>
<evidence type="ECO:0000256" key="12">
    <source>
        <dbReference type="ARBA" id="ARBA00023186"/>
    </source>
</evidence>
<keyword evidence="4 14" id="KW-1003">Cell membrane</keyword>
<keyword evidence="17" id="KW-1185">Reference proteome</keyword>
<keyword evidence="8 14" id="KW-1133">Transmembrane helix</keyword>
<comment type="subcellular location">
    <subcellularLocation>
        <location evidence="1">Cell inner membrane</location>
        <topology evidence="1">Multi-pass membrane protein</topology>
    </subcellularLocation>
    <subcellularLocation>
        <location evidence="14">Cell membrane</location>
        <topology evidence="14">Multi-pass membrane protein</topology>
    </subcellularLocation>
</comment>
<evidence type="ECO:0000256" key="2">
    <source>
        <dbReference type="ARBA" id="ARBA00008823"/>
    </source>
</evidence>
<keyword evidence="3 14" id="KW-0813">Transport</keyword>
<evidence type="ECO:0000313" key="16">
    <source>
        <dbReference type="EMBL" id="MEE1672523.1"/>
    </source>
</evidence>
<name>A0ABU7FZD3_9ALTE</name>
<feature type="transmembrane region" description="Helical" evidence="15">
    <location>
        <begin position="146"/>
        <end position="164"/>
    </location>
</feature>
<evidence type="ECO:0000313" key="17">
    <source>
        <dbReference type="Proteomes" id="UP001310248"/>
    </source>
</evidence>
<gene>
    <name evidence="14 16" type="primary">dsbB</name>
    <name evidence="16" type="ORF">SNR37_001852</name>
</gene>
<evidence type="ECO:0000256" key="4">
    <source>
        <dbReference type="ARBA" id="ARBA00022475"/>
    </source>
</evidence>
<dbReference type="HAMAP" id="MF_00286">
    <property type="entry name" value="DsbB"/>
    <property type="match status" value="1"/>
</dbReference>
<comment type="similarity">
    <text evidence="2 14">Belongs to the DsbB family.</text>
</comment>
<dbReference type="PANTHER" id="PTHR36570:SF2">
    <property type="entry name" value="DISULFIDE BOND FORMATION PROTEIN B"/>
    <property type="match status" value="1"/>
</dbReference>
<dbReference type="RefSeq" id="WP_329773918.1">
    <property type="nucleotide sequence ID" value="NZ_JAYDYW010000002.1"/>
</dbReference>
<evidence type="ECO:0000256" key="9">
    <source>
        <dbReference type="ARBA" id="ARBA00023002"/>
    </source>
</evidence>
<evidence type="ECO:0000256" key="7">
    <source>
        <dbReference type="ARBA" id="ARBA00022982"/>
    </source>
</evidence>
<protein>
    <recommendedName>
        <fullName evidence="14">Disulfide bond formation protein B</fullName>
    </recommendedName>
    <alternativeName>
        <fullName evidence="14">Disulfide oxidoreductase</fullName>
    </alternativeName>
</protein>
<keyword evidence="11 14" id="KW-1015">Disulfide bond</keyword>
<dbReference type="PANTHER" id="PTHR36570">
    <property type="entry name" value="DISULFIDE BOND FORMATION PROTEIN B"/>
    <property type="match status" value="1"/>
</dbReference>
<dbReference type="SUPFAM" id="SSF158442">
    <property type="entry name" value="DsbB-like"/>
    <property type="match status" value="1"/>
</dbReference>
<evidence type="ECO:0000256" key="6">
    <source>
        <dbReference type="ARBA" id="ARBA00022692"/>
    </source>
</evidence>
<evidence type="ECO:0000256" key="15">
    <source>
        <dbReference type="SAM" id="Phobius"/>
    </source>
</evidence>
<evidence type="ECO:0000256" key="10">
    <source>
        <dbReference type="ARBA" id="ARBA00023136"/>
    </source>
</evidence>
<feature type="topological domain" description="Cytoplasmic" evidence="14">
    <location>
        <begin position="165"/>
        <end position="169"/>
    </location>
</feature>
<sequence>MLNFLSSMPYQRKPWFLLFIGSLSLELCALFFQHVMKLDPCVMCIYERVAMMGLMLAGLIGWMAPQYLIVRLAAFGMWIVSAAWGLQLAITHTDYQMNPNPFATCDFFANFPEWAPLDKWVPWLFNPTGFCDKISWMFLGWSMPQWLILIFAVMLATGVLFFGLQWRKK</sequence>
<feature type="transmembrane region" description="Helical" evidence="15">
    <location>
        <begin position="15"/>
        <end position="33"/>
    </location>
</feature>
<evidence type="ECO:0000256" key="8">
    <source>
        <dbReference type="ARBA" id="ARBA00022989"/>
    </source>
</evidence>
<organism evidence="16 17">
    <name type="scientific">Agarivorans aestuarii</name>
    <dbReference type="NCBI Taxonomy" id="1563703"/>
    <lineage>
        <taxon>Bacteria</taxon>
        <taxon>Pseudomonadati</taxon>
        <taxon>Pseudomonadota</taxon>
        <taxon>Gammaproteobacteria</taxon>
        <taxon>Alteromonadales</taxon>
        <taxon>Alteromonadaceae</taxon>
        <taxon>Agarivorans</taxon>
    </lineage>
</organism>
<keyword evidence="6 14" id="KW-0812">Transmembrane</keyword>
<dbReference type="InterPro" id="IPR003752">
    <property type="entry name" value="DiS_bond_form_DsbB/BdbC"/>
</dbReference>
<dbReference type="NCBIfam" id="NF002485">
    <property type="entry name" value="PRK01749.1"/>
    <property type="match status" value="1"/>
</dbReference>
<keyword evidence="9 14" id="KW-0560">Oxidoreductase</keyword>